<dbReference type="Proteomes" id="UP000827721">
    <property type="component" value="Unassembled WGS sequence"/>
</dbReference>
<keyword evidence="7 11" id="KW-0472">Membrane</keyword>
<sequence>MANIQKHGVYDDFKPIFEWTEESENNILTIYPPNFTKEQIKITCKKSSRLVQVHGERELGDNKWSRFDESFPIPENCKIDKIHAKWRNGSLIVTMPKETITPPIAPTKATPQEPLPSKQGAAAAATTGIISSELKTNDKKSSGIIFSPEAPSSIHGEKRLDGLNALQKDEKETNPQKGTQETSNITSTKQQAHDKTTVVSKPDNLVGHREKSEAKKEIPAEELLKKKPENVMDTNTSTTLLKEGVVPKTRSEKKGKKEKKSKATGALKAVMEQTEERQLMINMGVAVLTIVALTAYVSYSFASKSKTSSS</sequence>
<comment type="subcellular location">
    <subcellularLocation>
        <location evidence="1">Cell membrane</location>
        <topology evidence="1">Single-pass membrane protein</topology>
    </subcellularLocation>
</comment>
<evidence type="ECO:0000256" key="4">
    <source>
        <dbReference type="ARBA" id="ARBA00022737"/>
    </source>
</evidence>
<evidence type="ECO:0000256" key="11">
    <source>
        <dbReference type="SAM" id="Phobius"/>
    </source>
</evidence>
<comment type="caution">
    <text evidence="13">The sequence shown here is derived from an EMBL/GenBank/DDBJ whole genome shotgun (WGS) entry which is preliminary data.</text>
</comment>
<organism evidence="13 14">
    <name type="scientific">Xanthoceras sorbifolium</name>
    <dbReference type="NCBI Taxonomy" id="99658"/>
    <lineage>
        <taxon>Eukaryota</taxon>
        <taxon>Viridiplantae</taxon>
        <taxon>Streptophyta</taxon>
        <taxon>Embryophyta</taxon>
        <taxon>Tracheophyta</taxon>
        <taxon>Spermatophyta</taxon>
        <taxon>Magnoliopsida</taxon>
        <taxon>eudicotyledons</taxon>
        <taxon>Gunneridae</taxon>
        <taxon>Pentapetalae</taxon>
        <taxon>rosids</taxon>
        <taxon>malvids</taxon>
        <taxon>Sapindales</taxon>
        <taxon>Sapindaceae</taxon>
        <taxon>Xanthoceroideae</taxon>
        <taxon>Xanthoceras</taxon>
    </lineage>
</organism>
<evidence type="ECO:0000256" key="6">
    <source>
        <dbReference type="ARBA" id="ARBA00022989"/>
    </source>
</evidence>
<evidence type="ECO:0000313" key="13">
    <source>
        <dbReference type="EMBL" id="KAH7547694.1"/>
    </source>
</evidence>
<feature type="compositionally biased region" description="Basic residues" evidence="10">
    <location>
        <begin position="251"/>
        <end position="262"/>
    </location>
</feature>
<reference evidence="13 14" key="1">
    <citation type="submission" date="2021-02" db="EMBL/GenBank/DDBJ databases">
        <title>Plant Genome Project.</title>
        <authorList>
            <person name="Zhang R.-G."/>
        </authorList>
    </citation>
    <scope>NUCLEOTIDE SEQUENCE [LARGE SCALE GENOMIC DNA]</scope>
    <source>
        <tissue evidence="13">Leaves</tissue>
    </source>
</reference>
<evidence type="ECO:0000256" key="10">
    <source>
        <dbReference type="SAM" id="MobiDB-lite"/>
    </source>
</evidence>
<evidence type="ECO:0000256" key="5">
    <source>
        <dbReference type="ARBA" id="ARBA00022821"/>
    </source>
</evidence>
<dbReference type="EMBL" id="JAFEMO010000014">
    <property type="protein sequence ID" value="KAH7547694.1"/>
    <property type="molecule type" value="Genomic_DNA"/>
</dbReference>
<accession>A0ABQ8H308</accession>
<name>A0ABQ8H308_9ROSI</name>
<dbReference type="Pfam" id="PF00011">
    <property type="entry name" value="HSP20"/>
    <property type="match status" value="1"/>
</dbReference>
<protein>
    <recommendedName>
        <fullName evidence="12">SHSP domain-containing protein</fullName>
    </recommendedName>
</protein>
<dbReference type="PANTHER" id="PTHR43670:SF121">
    <property type="entry name" value="PROTEIN RESTRICTED TEV MOVEMENT 2"/>
    <property type="match status" value="1"/>
</dbReference>
<evidence type="ECO:0000256" key="7">
    <source>
        <dbReference type="ARBA" id="ARBA00023136"/>
    </source>
</evidence>
<feature type="compositionally biased region" description="Basic and acidic residues" evidence="10">
    <location>
        <begin position="206"/>
        <end position="230"/>
    </location>
</feature>
<feature type="transmembrane region" description="Helical" evidence="11">
    <location>
        <begin position="279"/>
        <end position="302"/>
    </location>
</feature>
<feature type="region of interest" description="Disordered" evidence="10">
    <location>
        <begin position="133"/>
        <end position="239"/>
    </location>
</feature>
<comment type="similarity">
    <text evidence="8 9">Belongs to the small heat shock protein (HSP20) family.</text>
</comment>
<evidence type="ECO:0000313" key="14">
    <source>
        <dbReference type="Proteomes" id="UP000827721"/>
    </source>
</evidence>
<dbReference type="PANTHER" id="PTHR43670">
    <property type="entry name" value="HEAT SHOCK PROTEIN 26"/>
    <property type="match status" value="1"/>
</dbReference>
<keyword evidence="4" id="KW-0677">Repeat</keyword>
<evidence type="ECO:0000256" key="3">
    <source>
        <dbReference type="ARBA" id="ARBA00022692"/>
    </source>
</evidence>
<keyword evidence="5" id="KW-0611">Plant defense</keyword>
<dbReference type="InterPro" id="IPR008978">
    <property type="entry name" value="HSP20-like_chaperone"/>
</dbReference>
<keyword evidence="14" id="KW-1185">Reference proteome</keyword>
<feature type="compositionally biased region" description="Polar residues" evidence="10">
    <location>
        <begin position="175"/>
        <end position="190"/>
    </location>
</feature>
<dbReference type="InterPro" id="IPR002068">
    <property type="entry name" value="A-crystallin/Hsp20_dom"/>
</dbReference>
<evidence type="ECO:0000256" key="1">
    <source>
        <dbReference type="ARBA" id="ARBA00004162"/>
    </source>
</evidence>
<evidence type="ECO:0000256" key="2">
    <source>
        <dbReference type="ARBA" id="ARBA00022475"/>
    </source>
</evidence>
<dbReference type="Gene3D" id="2.60.40.790">
    <property type="match status" value="1"/>
</dbReference>
<feature type="compositionally biased region" description="Basic and acidic residues" evidence="10">
    <location>
        <begin position="155"/>
        <end position="174"/>
    </location>
</feature>
<dbReference type="PROSITE" id="PS01031">
    <property type="entry name" value="SHSP"/>
    <property type="match status" value="1"/>
</dbReference>
<keyword evidence="6 11" id="KW-1133">Transmembrane helix</keyword>
<keyword evidence="3 11" id="KW-0812">Transmembrane</keyword>
<feature type="region of interest" description="Disordered" evidence="10">
    <location>
        <begin position="244"/>
        <end position="263"/>
    </location>
</feature>
<evidence type="ECO:0000256" key="8">
    <source>
        <dbReference type="PROSITE-ProRule" id="PRU00285"/>
    </source>
</evidence>
<feature type="domain" description="SHSP" evidence="12">
    <location>
        <begin position="8"/>
        <end position="113"/>
    </location>
</feature>
<evidence type="ECO:0000259" key="12">
    <source>
        <dbReference type="PROSITE" id="PS01031"/>
    </source>
</evidence>
<gene>
    <name evidence="13" type="ORF">JRO89_XS14G0003400</name>
</gene>
<keyword evidence="2" id="KW-1003">Cell membrane</keyword>
<dbReference type="CDD" id="cd06464">
    <property type="entry name" value="ACD_sHsps-like"/>
    <property type="match status" value="1"/>
</dbReference>
<evidence type="ECO:0000256" key="9">
    <source>
        <dbReference type="RuleBase" id="RU003616"/>
    </source>
</evidence>
<proteinExistence type="inferred from homology"/>
<dbReference type="SUPFAM" id="SSF49764">
    <property type="entry name" value="HSP20-like chaperones"/>
    <property type="match status" value="1"/>
</dbReference>